<comment type="catalytic activity">
    <reaction evidence="12 15">
        <text>Couples ATP hydrolysis with the unwinding of duplex DNA by translocating in the 3'-5' direction.</text>
        <dbReference type="EC" id="5.6.2.4"/>
    </reaction>
</comment>
<dbReference type="RefSeq" id="YP_009508744.1">
    <property type="nucleotide sequence ID" value="NC_039037.1"/>
</dbReference>
<keyword evidence="8 15" id="KW-0347">Helicase</keyword>
<feature type="cross-link" description="Glycyl lysine isopeptide (Lys-Gly) (interchain with G-Cter in SUMO)" evidence="15">
    <location>
        <position position="518"/>
    </location>
</feature>
<feature type="region of interest" description="Disordered" evidence="17">
    <location>
        <begin position="18"/>
        <end position="39"/>
    </location>
</feature>
<comment type="similarity">
    <text evidence="15 16">Belongs to the papillomaviridae E1 protein family.</text>
</comment>
<evidence type="ECO:0000256" key="12">
    <source>
        <dbReference type="ARBA" id="ARBA00034617"/>
    </source>
</evidence>
<keyword evidence="6 15" id="KW-0547">Nucleotide-binding</keyword>
<dbReference type="InterPro" id="IPR027417">
    <property type="entry name" value="P-loop_NTPase"/>
</dbReference>
<keyword evidence="10 15" id="KW-0238">DNA-binding</keyword>
<comment type="subunit">
    <text evidence="15">Can form hexamers. Interacts with E2 protein; this interaction increases E1 DNA binding specificity. Interacts with host DNA polymerase subunit POLA2. Interacts with host single stranded DNA-binding protein RPA1. Interacts with host TOP1; this interaction stimulates the enzymatic activity of TOP1.</text>
</comment>
<dbReference type="Pfam" id="PF00519">
    <property type="entry name" value="PPV_E1_C"/>
    <property type="match status" value="1"/>
</dbReference>
<evidence type="ECO:0000256" key="3">
    <source>
        <dbReference type="ARBA" id="ARBA00022553"/>
    </source>
</evidence>
<keyword evidence="2 15" id="KW-0244">Early protein</keyword>
<evidence type="ECO:0000256" key="11">
    <source>
        <dbReference type="ARBA" id="ARBA00023235"/>
    </source>
</evidence>
<keyword evidence="4 15" id="KW-1048">Host nucleus</keyword>
<evidence type="ECO:0000256" key="17">
    <source>
        <dbReference type="SAM" id="MobiDB-lite"/>
    </source>
</evidence>
<reference evidence="20" key="1">
    <citation type="submission" date="2015-10" db="EMBL/GenBank/DDBJ databases">
        <title>Exploring papillomavirus diversity in european mammals.</title>
        <authorList>
            <person name="Mengual-Chulia B."/>
            <person name="Wittstatt U."/>
            <person name="Gottschling M."/>
            <person name="Bravo I.G."/>
        </authorList>
    </citation>
    <scope>NUCLEOTIDE SEQUENCE [LARGE SCALE GENOMIC DNA]</scope>
</reference>
<protein>
    <recommendedName>
        <fullName evidence="15 16">Replication protein E1</fullName>
        <ecNumber evidence="15 16">5.6.2.4</ecNumber>
    </recommendedName>
    <alternativeName>
        <fullName evidence="15">ATP-dependent helicase E1</fullName>
    </alternativeName>
    <alternativeName>
        <fullName evidence="15">DNA 3'-5' helicase E1</fullName>
    </alternativeName>
</protein>
<accession>A0A1I9KXY4</accession>
<dbReference type="GO" id="GO:0016887">
    <property type="term" value="F:ATP hydrolysis activity"/>
    <property type="evidence" value="ECO:0007669"/>
    <property type="project" value="RHEA"/>
</dbReference>
<dbReference type="InterPro" id="IPR014000">
    <property type="entry name" value="PPV_DNA_helicase_E1_N"/>
</dbReference>
<keyword evidence="15" id="KW-0832">Ubl conjugation</keyword>
<dbReference type="OrthoDB" id="4795at10239"/>
<dbReference type="Gene3D" id="1.10.10.510">
    <property type="entry name" value="Zinc finger, large T-antigen D1 domain"/>
    <property type="match status" value="1"/>
</dbReference>
<name>A0A1I9KXY4_9PAPI</name>
<dbReference type="Pfam" id="PF20450">
    <property type="entry name" value="PPV_E1_DBD"/>
    <property type="match status" value="1"/>
</dbReference>
<dbReference type="SUPFAM" id="SSF55464">
    <property type="entry name" value="Origin of replication-binding domain, RBD-like"/>
    <property type="match status" value="1"/>
</dbReference>
<organism evidence="19 20">
    <name type="scientific">Pudu puda papillomavirus 1</name>
    <dbReference type="NCBI Taxonomy" id="1747360"/>
    <lineage>
        <taxon>Viruses</taxon>
        <taxon>Monodnaviria</taxon>
        <taxon>Shotokuvirae</taxon>
        <taxon>Cossaviricota</taxon>
        <taxon>Papovaviricetes</taxon>
        <taxon>Zurhausenvirales</taxon>
        <taxon>Papillomaviridae</taxon>
        <taxon>Firstpapillomavirinae</taxon>
        <taxon>Dyokappapapillomavirus</taxon>
        <taxon>Dyokappapapillomavirus 5</taxon>
    </lineage>
</organism>
<feature type="domain" description="SF3 helicase" evidence="18">
    <location>
        <begin position="411"/>
        <end position="561"/>
    </location>
</feature>
<dbReference type="EMBL" id="KT932713">
    <property type="protein sequence ID" value="ALP46953.1"/>
    <property type="molecule type" value="Genomic_DNA"/>
</dbReference>
<dbReference type="GO" id="GO:0003677">
    <property type="term" value="F:DNA binding"/>
    <property type="evidence" value="ECO:0007669"/>
    <property type="project" value="UniProtKB-UniRule"/>
</dbReference>
<dbReference type="KEGG" id="vg:37620235"/>
<evidence type="ECO:0000256" key="9">
    <source>
        <dbReference type="ARBA" id="ARBA00022840"/>
    </source>
</evidence>
<evidence type="ECO:0000256" key="6">
    <source>
        <dbReference type="ARBA" id="ARBA00022741"/>
    </source>
</evidence>
<evidence type="ECO:0000256" key="5">
    <source>
        <dbReference type="ARBA" id="ARBA00022705"/>
    </source>
</evidence>
<dbReference type="InterPro" id="IPR014015">
    <property type="entry name" value="Helicase_SF3_DNA-vir"/>
</dbReference>
<keyword evidence="15" id="KW-1017">Isopeptide bond</keyword>
<sequence>MAEKGTDGDWFIVREADCSDLDSEEQGPSAESEISDLFDDSDLCQGNSLQLFHQQEGEQQERQLQLLKRKFLRSPKEKVESDLSPRLDAITISPEKQTAKRRLFEQQHDSGLDLTVQYEAPSISETQEQVATAAGSLDSPPAGRREEEVTLLATEILKSSNRRATQLCKFKETVGVSFTELTRSFQNDKTCGGHWVVAVFDVSEQLYESLKTLLQTYCTYFNMCRRVIETGSVSLMLLSFKANKCRETVIKLLKSLLQVEDYQLLAEPPRLRSTVAALFWFKSAFSPATSVYGEAPEWMKKQTLIGHQTAEELTFDFSDMVQWAWDNGHTEEAIIAFEYAKYAEENNNAMAWLNSNNQAKYVKDCATMVKYYRTAEMRQMTMSAWIAKRCRMCREDGDWKPICKFLKFQNVEIPMFMQSLKWFLKGIPKKNCLVFYGPPNTGKSMFTLSLMRFLGGKVLSFANHASHFWLQPLNMTKIALIDDATNSCWDYIDVYLRNALDGNEVCIDVKHRAPVQIKCPPLLITTNVNIRLNDKWRFLYSRINQYEFPNEFPFNEDGTPVYALTDTNWKSFFKRLWTQLELSDQEEEGEDGDTERSFRCGARRTTDIV</sequence>
<dbReference type="GO" id="GO:0005524">
    <property type="term" value="F:ATP binding"/>
    <property type="evidence" value="ECO:0007669"/>
    <property type="project" value="UniProtKB-UniRule"/>
</dbReference>
<evidence type="ECO:0000256" key="14">
    <source>
        <dbReference type="ARBA" id="ARBA00093297"/>
    </source>
</evidence>
<keyword evidence="20" id="KW-1185">Reference proteome</keyword>
<dbReference type="InterPro" id="IPR001177">
    <property type="entry name" value="PPV_DNA_helicase_E1_C"/>
</dbReference>
<comment type="catalytic activity">
    <reaction evidence="13 15 16">
        <text>ATP + H2O = ADP + phosphate + H(+)</text>
        <dbReference type="Rhea" id="RHEA:13065"/>
        <dbReference type="ChEBI" id="CHEBI:15377"/>
        <dbReference type="ChEBI" id="CHEBI:15378"/>
        <dbReference type="ChEBI" id="CHEBI:30616"/>
        <dbReference type="ChEBI" id="CHEBI:43474"/>
        <dbReference type="ChEBI" id="CHEBI:456216"/>
        <dbReference type="EC" id="5.6.2.4"/>
    </reaction>
</comment>
<evidence type="ECO:0000256" key="2">
    <source>
        <dbReference type="ARBA" id="ARBA00022518"/>
    </source>
</evidence>
<keyword evidence="9 15" id="KW-0067">ATP-binding</keyword>
<comment type="caution">
    <text evidence="15">Lacks conserved residue(s) required for the propagation of feature annotation.</text>
</comment>
<dbReference type="InterPro" id="IPR046935">
    <property type="entry name" value="PPV_E1_DBD_sf"/>
</dbReference>
<evidence type="ECO:0000256" key="10">
    <source>
        <dbReference type="ARBA" id="ARBA00023125"/>
    </source>
</evidence>
<dbReference type="HAMAP" id="MF_04000">
    <property type="entry name" value="PPV_E1"/>
    <property type="match status" value="1"/>
</dbReference>
<dbReference type="PROSITE" id="PS51206">
    <property type="entry name" value="SF3_HELICASE_1"/>
    <property type="match status" value="1"/>
</dbReference>
<evidence type="ECO:0000256" key="7">
    <source>
        <dbReference type="ARBA" id="ARBA00022801"/>
    </source>
</evidence>
<feature type="short sequence motif" description="Nuclear localization signal" evidence="15">
    <location>
        <begin position="68"/>
        <end position="70"/>
    </location>
</feature>
<dbReference type="InterPro" id="IPR016393">
    <property type="entry name" value="Rep_E1_papillomaV"/>
</dbReference>
<dbReference type="Pfam" id="PF00524">
    <property type="entry name" value="PPV_E1_N"/>
    <property type="match status" value="1"/>
</dbReference>
<dbReference type="GO" id="GO:0006260">
    <property type="term" value="P:DNA replication"/>
    <property type="evidence" value="ECO:0007669"/>
    <property type="project" value="UniProtKB-UniRule"/>
</dbReference>
<comment type="subcellular location">
    <subcellularLocation>
        <location evidence="1 15">Host nucleus</location>
    </subcellularLocation>
</comment>
<dbReference type="EC" id="5.6.2.4" evidence="15 16"/>
<dbReference type="Gene3D" id="3.40.50.300">
    <property type="entry name" value="P-loop containing nucleotide triphosphate hydrolases"/>
    <property type="match status" value="1"/>
</dbReference>
<feature type="binding site" evidence="15">
    <location>
        <begin position="437"/>
        <end position="444"/>
    </location>
    <ligand>
        <name>ATP</name>
        <dbReference type="ChEBI" id="CHEBI:30616"/>
    </ligand>
</feature>
<comment type="function">
    <text evidence="16">ATP-dependent DNA helicase required for initiation of viral DNA replication. It forms a complex with the viral E2 protein. The E1-E2 complex binds to the replication origin which contains binding sites for both proteins.</text>
</comment>
<comment type="PTM">
    <text evidence="15">Phosphorylated.</text>
</comment>
<dbReference type="GO" id="GO:0043138">
    <property type="term" value="F:3'-5' DNA helicase activity"/>
    <property type="evidence" value="ECO:0007669"/>
    <property type="project" value="UniProtKB-UniRule"/>
</dbReference>
<evidence type="ECO:0000256" key="16">
    <source>
        <dbReference type="PIRNR" id="PIRNR003383"/>
    </source>
</evidence>
<dbReference type="InterPro" id="IPR046832">
    <property type="entry name" value="PPV_E1_DBD"/>
</dbReference>
<feature type="modified residue" description="Phosphoserine; by host" evidence="15">
    <location>
        <position position="74"/>
    </location>
</feature>
<keyword evidence="5 15" id="KW-0235">DNA replication</keyword>
<comment type="PTM">
    <text evidence="15">Sumoylated.</text>
</comment>
<comment type="function">
    <text evidence="14 15">ATP-dependent DNA 3'-5' helicase required for initiation of viral DNA replication. It forms a complex with the viral E2 protein. The E1-E2 complex binds to the replication origin which contains binding sites for both proteins. During the initial step, a dimer of E1 interacts with a dimer of protein E2 leading to a complex that binds the viral origin of replication with high specificity. Then, a second dimer of E1 displaces the E2 dimer in an ATP-dependent manner to form the E1 tetramer. Following this, two E1 monomers are added to each half of the site, which results in the formation of two E1 trimers on the viral ori. Subsequently, two hexamers will be created. The double hexamer acts as a bi-directional helicase machinery and unwinds the viral DNA and then recruits the host DNA polymerase to start replication.</text>
</comment>
<proteinExistence type="inferred from homology"/>
<evidence type="ECO:0000256" key="1">
    <source>
        <dbReference type="ARBA" id="ARBA00004147"/>
    </source>
</evidence>
<keyword evidence="7 15" id="KW-0378">Hydrolase</keyword>
<dbReference type="GeneID" id="37620235"/>
<evidence type="ECO:0000256" key="4">
    <source>
        <dbReference type="ARBA" id="ARBA00022562"/>
    </source>
</evidence>
<keyword evidence="11 15" id="KW-0413">Isomerase</keyword>
<dbReference type="PIRSF" id="PIRSF003383">
    <property type="entry name" value="Rep_E1_papillomaV"/>
    <property type="match status" value="1"/>
</dbReference>
<dbReference type="InterPro" id="IPR037102">
    <property type="entry name" value="Znf_lg_T-Ag_D1_dom_sf"/>
</dbReference>
<evidence type="ECO:0000259" key="18">
    <source>
        <dbReference type="PROSITE" id="PS51206"/>
    </source>
</evidence>
<evidence type="ECO:0000256" key="13">
    <source>
        <dbReference type="ARBA" id="ARBA00048988"/>
    </source>
</evidence>
<feature type="short sequence motif" description="Nuclear export signal" evidence="15">
    <location>
        <begin position="83"/>
        <end position="92"/>
    </location>
</feature>
<evidence type="ECO:0000256" key="15">
    <source>
        <dbReference type="HAMAP-Rule" id="MF_04000"/>
    </source>
</evidence>
<evidence type="ECO:0000256" key="8">
    <source>
        <dbReference type="ARBA" id="ARBA00022806"/>
    </source>
</evidence>
<dbReference type="GO" id="GO:0042025">
    <property type="term" value="C:host cell nucleus"/>
    <property type="evidence" value="ECO:0007669"/>
    <property type="project" value="UniProtKB-SubCell"/>
</dbReference>
<dbReference type="Gene3D" id="3.40.1310.10">
    <property type="match status" value="1"/>
</dbReference>
<keyword evidence="3 15" id="KW-0597">Phosphoprotein</keyword>
<evidence type="ECO:0000313" key="19">
    <source>
        <dbReference type="EMBL" id="ALP46953.1"/>
    </source>
</evidence>
<gene>
    <name evidence="15 19" type="primary">E1</name>
</gene>
<dbReference type="Proteomes" id="UP000241855">
    <property type="component" value="Genome"/>
</dbReference>
<dbReference type="SUPFAM" id="SSF52540">
    <property type="entry name" value="P-loop containing nucleoside triphosphate hydrolases"/>
    <property type="match status" value="1"/>
</dbReference>
<feature type="modified residue" description="Phosphoserine; by host" evidence="15">
    <location>
        <position position="84"/>
    </location>
</feature>
<evidence type="ECO:0000313" key="20">
    <source>
        <dbReference type="Proteomes" id="UP000241855"/>
    </source>
</evidence>